<name>A0A8J6GJY1_MICOH</name>
<dbReference type="AlphaFoldDB" id="A0A8J6GJY1"/>
<reference evidence="2" key="1">
    <citation type="submission" date="2020-03" db="EMBL/GenBank/DDBJ databases">
        <title>Studies in the Genomics of Life Span.</title>
        <authorList>
            <person name="Glass D."/>
        </authorList>
    </citation>
    <scope>NUCLEOTIDE SEQUENCE</scope>
    <source>
        <strain evidence="2">LTLLF</strain>
        <tissue evidence="2">Muscle</tissue>
    </source>
</reference>
<evidence type="ECO:0000313" key="3">
    <source>
        <dbReference type="Proteomes" id="UP000710432"/>
    </source>
</evidence>
<gene>
    <name evidence="2" type="ORF">LTLLF_130880</name>
</gene>
<protein>
    <submittedName>
        <fullName evidence="2">Uncharacterized protein</fullName>
    </submittedName>
</protein>
<evidence type="ECO:0000313" key="2">
    <source>
        <dbReference type="EMBL" id="KAH0515081.1"/>
    </source>
</evidence>
<organism evidence="2 3">
    <name type="scientific">Microtus ochrogaster</name>
    <name type="common">Prairie vole</name>
    <dbReference type="NCBI Taxonomy" id="79684"/>
    <lineage>
        <taxon>Eukaryota</taxon>
        <taxon>Metazoa</taxon>
        <taxon>Chordata</taxon>
        <taxon>Craniata</taxon>
        <taxon>Vertebrata</taxon>
        <taxon>Euteleostomi</taxon>
        <taxon>Mammalia</taxon>
        <taxon>Eutheria</taxon>
        <taxon>Euarchontoglires</taxon>
        <taxon>Glires</taxon>
        <taxon>Rodentia</taxon>
        <taxon>Myomorpha</taxon>
        <taxon>Muroidea</taxon>
        <taxon>Cricetidae</taxon>
        <taxon>Arvicolinae</taxon>
        <taxon>Microtus</taxon>
    </lineage>
</organism>
<dbReference type="EMBL" id="JAATJU010021000">
    <property type="protein sequence ID" value="KAH0515081.1"/>
    <property type="molecule type" value="Genomic_DNA"/>
</dbReference>
<feature type="compositionally biased region" description="Basic residues" evidence="1">
    <location>
        <begin position="93"/>
        <end position="108"/>
    </location>
</feature>
<feature type="region of interest" description="Disordered" evidence="1">
    <location>
        <begin position="87"/>
        <end position="108"/>
    </location>
</feature>
<proteinExistence type="predicted"/>
<accession>A0A8J6GJY1</accession>
<comment type="caution">
    <text evidence="2">The sequence shown here is derived from an EMBL/GenBank/DDBJ whole genome shotgun (WGS) entry which is preliminary data.</text>
</comment>
<evidence type="ECO:0000256" key="1">
    <source>
        <dbReference type="SAM" id="MobiDB-lite"/>
    </source>
</evidence>
<dbReference type="Proteomes" id="UP000710432">
    <property type="component" value="Unassembled WGS sequence"/>
</dbReference>
<sequence>MGTEEGVEGITKEEEVDTIEVAIDLFGIEGILGVLDEVGHVPGVQNEDPFLLKDPEADLAGHTDPLGLQDHHRLVLHPHIANLLSLKDEGLRKNKPKKLKGNRKKRVL</sequence>